<evidence type="ECO:0000256" key="4">
    <source>
        <dbReference type="ARBA" id="ARBA00023136"/>
    </source>
</evidence>
<dbReference type="InterPro" id="IPR050368">
    <property type="entry name" value="ClC-type_chloride_channel"/>
</dbReference>
<feature type="transmembrane region" description="Helical" evidence="6">
    <location>
        <begin position="305"/>
        <end position="327"/>
    </location>
</feature>
<comment type="subcellular location">
    <subcellularLocation>
        <location evidence="1">Membrane</location>
        <topology evidence="1">Multi-pass membrane protein</topology>
    </subcellularLocation>
</comment>
<evidence type="ECO:0000256" key="2">
    <source>
        <dbReference type="ARBA" id="ARBA00022692"/>
    </source>
</evidence>
<feature type="transmembrane region" description="Helical" evidence="6">
    <location>
        <begin position="104"/>
        <end position="122"/>
    </location>
</feature>
<reference evidence="7" key="1">
    <citation type="submission" date="2021-01" db="EMBL/GenBank/DDBJ databases">
        <title>Whole genome shotgun sequence of Sinosporangium siamense NBRC 109515.</title>
        <authorList>
            <person name="Komaki H."/>
            <person name="Tamura T."/>
        </authorList>
    </citation>
    <scope>NUCLEOTIDE SEQUENCE</scope>
    <source>
        <strain evidence="7">NBRC 109515</strain>
    </source>
</reference>
<dbReference type="Gene3D" id="1.10.3080.10">
    <property type="entry name" value="Clc chloride channel"/>
    <property type="match status" value="1"/>
</dbReference>
<feature type="transmembrane region" description="Helical" evidence="6">
    <location>
        <begin position="129"/>
        <end position="146"/>
    </location>
</feature>
<name>A0A919RQ28_9ACTN</name>
<keyword evidence="4 6" id="KW-0472">Membrane</keyword>
<organism evidence="7 8">
    <name type="scientific">Sinosporangium siamense</name>
    <dbReference type="NCBI Taxonomy" id="1367973"/>
    <lineage>
        <taxon>Bacteria</taxon>
        <taxon>Bacillati</taxon>
        <taxon>Actinomycetota</taxon>
        <taxon>Actinomycetes</taxon>
        <taxon>Streptosporangiales</taxon>
        <taxon>Streptosporangiaceae</taxon>
        <taxon>Sinosporangium</taxon>
    </lineage>
</organism>
<dbReference type="Pfam" id="PF00654">
    <property type="entry name" value="Voltage_CLC"/>
    <property type="match status" value="1"/>
</dbReference>
<dbReference type="GO" id="GO:0005886">
    <property type="term" value="C:plasma membrane"/>
    <property type="evidence" value="ECO:0007669"/>
    <property type="project" value="TreeGrafter"/>
</dbReference>
<keyword evidence="3 6" id="KW-1133">Transmembrane helix</keyword>
<feature type="transmembrane region" description="Helical" evidence="6">
    <location>
        <begin position="231"/>
        <end position="253"/>
    </location>
</feature>
<dbReference type="CDD" id="cd00400">
    <property type="entry name" value="Voltage_gated_ClC"/>
    <property type="match status" value="1"/>
</dbReference>
<feature type="transmembrane region" description="Helical" evidence="6">
    <location>
        <begin position="334"/>
        <end position="367"/>
    </location>
</feature>
<feature type="transmembrane region" description="Helical" evidence="6">
    <location>
        <begin position="152"/>
        <end position="177"/>
    </location>
</feature>
<proteinExistence type="predicted"/>
<feature type="transmembrane region" description="Helical" evidence="6">
    <location>
        <begin position="189"/>
        <end position="211"/>
    </location>
</feature>
<dbReference type="SUPFAM" id="SSF81340">
    <property type="entry name" value="Clc chloride channel"/>
    <property type="match status" value="1"/>
</dbReference>
<dbReference type="NCBIfam" id="NF002971">
    <property type="entry name" value="PRK03655.1"/>
    <property type="match status" value="1"/>
</dbReference>
<feature type="compositionally biased region" description="Gly residues" evidence="5">
    <location>
        <begin position="429"/>
        <end position="438"/>
    </location>
</feature>
<evidence type="ECO:0000313" key="7">
    <source>
        <dbReference type="EMBL" id="GII97197.1"/>
    </source>
</evidence>
<accession>A0A919RQ28</accession>
<dbReference type="InterPro" id="IPR014743">
    <property type="entry name" value="Cl-channel_core"/>
</dbReference>
<dbReference type="PANTHER" id="PTHR43427:SF9">
    <property type="entry name" value="ION-TRANSPORT PROTEIN YFEO-RELATED"/>
    <property type="match status" value="1"/>
</dbReference>
<dbReference type="PRINTS" id="PR00762">
    <property type="entry name" value="CLCHANNEL"/>
</dbReference>
<evidence type="ECO:0000256" key="6">
    <source>
        <dbReference type="SAM" id="Phobius"/>
    </source>
</evidence>
<dbReference type="AlphaFoldDB" id="A0A919RQ28"/>
<evidence type="ECO:0000313" key="8">
    <source>
        <dbReference type="Proteomes" id="UP000606172"/>
    </source>
</evidence>
<keyword evidence="8" id="KW-1185">Reference proteome</keyword>
<protein>
    <submittedName>
        <fullName evidence="7">Ion-transport protein</fullName>
    </submittedName>
</protein>
<comment type="caution">
    <text evidence="7">The sequence shown here is derived from an EMBL/GenBank/DDBJ whole genome shotgun (WGS) entry which is preliminary data.</text>
</comment>
<dbReference type="GO" id="GO:0015108">
    <property type="term" value="F:chloride transmembrane transporter activity"/>
    <property type="evidence" value="ECO:0007669"/>
    <property type="project" value="InterPro"/>
</dbReference>
<sequence length="438" mass="43162">MVGRVRPAGVITPQARPLLPLVLPAVGVGVLSSLVLLVVSAVAERLFRLVWNTLPAALGVAGGSPWWTIGVLTAAGALAGLVLWKVPSGPDPATESLVGPPLPVRVLPGVTLGAVVTLAGGISLGPENPITAINVALAFALGPRLVPGVPGAAFSGFAAAGTIGALFGTPVAAALILSESAAGPAGRPLWDRLFGPLIAAGAGATTTVAVANPSLAIPLPAYTAPTPMDAAGAAVVATVACALGLVVVTLFPAAYKLFRLVPHPVARLAAAGLLLGVLGAIGGRITLFKGLDQMKELVAGHHTAAGLLLILVVKLVAVLVAASAAFVGGRIFPVVFAGVALGLLVHALLPAVPAAVAVSSAVLGLVLAVTQQGWLSLFTAAVVVTDPALIPVLCLAVLPAWLLVSGRPAMVVQESPPPPAKGGSSRPDGGTGDEGGRP</sequence>
<gene>
    <name evidence="7" type="ORF">Ssi02_74280</name>
</gene>
<dbReference type="EMBL" id="BOOW01000056">
    <property type="protein sequence ID" value="GII97197.1"/>
    <property type="molecule type" value="Genomic_DNA"/>
</dbReference>
<feature type="transmembrane region" description="Helical" evidence="6">
    <location>
        <begin position="265"/>
        <end position="285"/>
    </location>
</feature>
<feature type="transmembrane region" description="Helical" evidence="6">
    <location>
        <begin position="373"/>
        <end position="404"/>
    </location>
</feature>
<dbReference type="Proteomes" id="UP000606172">
    <property type="component" value="Unassembled WGS sequence"/>
</dbReference>
<evidence type="ECO:0000256" key="5">
    <source>
        <dbReference type="SAM" id="MobiDB-lite"/>
    </source>
</evidence>
<feature type="region of interest" description="Disordered" evidence="5">
    <location>
        <begin position="413"/>
        <end position="438"/>
    </location>
</feature>
<feature type="transmembrane region" description="Helical" evidence="6">
    <location>
        <begin position="64"/>
        <end position="84"/>
    </location>
</feature>
<evidence type="ECO:0000256" key="1">
    <source>
        <dbReference type="ARBA" id="ARBA00004141"/>
    </source>
</evidence>
<keyword evidence="2 6" id="KW-0812">Transmembrane</keyword>
<evidence type="ECO:0000256" key="3">
    <source>
        <dbReference type="ARBA" id="ARBA00022989"/>
    </source>
</evidence>
<dbReference type="PANTHER" id="PTHR43427">
    <property type="entry name" value="CHLORIDE CHANNEL PROTEIN CLC-E"/>
    <property type="match status" value="1"/>
</dbReference>
<feature type="transmembrane region" description="Helical" evidence="6">
    <location>
        <begin position="21"/>
        <end position="43"/>
    </location>
</feature>
<dbReference type="InterPro" id="IPR001807">
    <property type="entry name" value="ClC"/>
</dbReference>